<feature type="domain" description="AAA+ ATPase" evidence="1">
    <location>
        <begin position="274"/>
        <end position="449"/>
    </location>
</feature>
<dbReference type="GO" id="GO:0016887">
    <property type="term" value="F:ATP hydrolysis activity"/>
    <property type="evidence" value="ECO:0007669"/>
    <property type="project" value="InterPro"/>
</dbReference>
<dbReference type="InterPro" id="IPR003593">
    <property type="entry name" value="AAA+_ATPase"/>
</dbReference>
<dbReference type="GO" id="GO:0005524">
    <property type="term" value="F:ATP binding"/>
    <property type="evidence" value="ECO:0007669"/>
    <property type="project" value="InterPro"/>
</dbReference>
<organism evidence="2 3">
    <name type="scientific">Rhizobium glycinendophyticum</name>
    <dbReference type="NCBI Taxonomy" id="2589807"/>
    <lineage>
        <taxon>Bacteria</taxon>
        <taxon>Pseudomonadati</taxon>
        <taxon>Pseudomonadota</taxon>
        <taxon>Alphaproteobacteria</taxon>
        <taxon>Hyphomicrobiales</taxon>
        <taxon>Rhizobiaceae</taxon>
        <taxon>Rhizobium/Agrobacterium group</taxon>
        <taxon>Rhizobium</taxon>
    </lineage>
</organism>
<dbReference type="Pfam" id="PF07728">
    <property type="entry name" value="AAA_5"/>
    <property type="match status" value="1"/>
</dbReference>
<dbReference type="InterPro" id="IPR011704">
    <property type="entry name" value="ATPase_dyneun-rel_AAA"/>
</dbReference>
<proteinExistence type="predicted"/>
<dbReference type="Gene3D" id="3.40.50.300">
    <property type="entry name" value="P-loop containing nucleotide triphosphate hydrolases"/>
    <property type="match status" value="1"/>
</dbReference>
<dbReference type="CDD" id="cd00009">
    <property type="entry name" value="AAA"/>
    <property type="match status" value="1"/>
</dbReference>
<dbReference type="InterPro" id="IPR052934">
    <property type="entry name" value="Methyl-DNA_Rec/Restrict_Enz"/>
</dbReference>
<reference evidence="2 3" key="1">
    <citation type="submission" date="2019-06" db="EMBL/GenBank/DDBJ databases">
        <title>Rhizobium sp. CL12 isolated from roots of soybean.</title>
        <authorList>
            <person name="Wang C."/>
        </authorList>
    </citation>
    <scope>NUCLEOTIDE SEQUENCE [LARGE SCALE GENOMIC DNA]</scope>
    <source>
        <strain evidence="2 3">CL12</strain>
    </source>
</reference>
<dbReference type="PANTHER" id="PTHR37291:SF1">
    <property type="entry name" value="TYPE IV METHYL-DIRECTED RESTRICTION ENZYME ECOKMCRB SUBUNIT"/>
    <property type="match status" value="1"/>
</dbReference>
<evidence type="ECO:0000313" key="2">
    <source>
        <dbReference type="EMBL" id="TPP11528.1"/>
    </source>
</evidence>
<gene>
    <name evidence="2" type="ORF">FJQ55_12200</name>
</gene>
<dbReference type="InterPro" id="IPR027417">
    <property type="entry name" value="P-loop_NTPase"/>
</dbReference>
<dbReference type="SMART" id="SM00382">
    <property type="entry name" value="AAA"/>
    <property type="match status" value="1"/>
</dbReference>
<dbReference type="AlphaFoldDB" id="A0A504U8K8"/>
<dbReference type="SUPFAM" id="SSF52540">
    <property type="entry name" value="P-loop containing nucleoside triphosphate hydrolases"/>
    <property type="match status" value="1"/>
</dbReference>
<name>A0A504U8K8_9HYPH</name>
<evidence type="ECO:0000313" key="3">
    <source>
        <dbReference type="Proteomes" id="UP000316429"/>
    </source>
</evidence>
<keyword evidence="3" id="KW-1185">Reference proteome</keyword>
<protein>
    <submittedName>
        <fullName evidence="2">AAA family ATPase</fullName>
    </submittedName>
</protein>
<dbReference type="OrthoDB" id="9781481at2"/>
<evidence type="ECO:0000259" key="1">
    <source>
        <dbReference type="SMART" id="SM00382"/>
    </source>
</evidence>
<sequence length="577" mass="63879">MPFVSIKHIELSLAYMFEHTHPTTMSVLALARAGAPVGDDPSRAIKFGAGTERELMEDYFKPVGGSPDRPYYVPFGDPQGKTRWREKTYPGRSLQRQRQDRKAVFRQHPDDKTKWAFAAGATEWIAANGPHVIGDVPIIIAYLAAWLYRGQQISSWEEAVEQFVREFKLADLSLLGAAFSTDIPQDLSELPFDDEKIDEAVLLELLQTKEPVKTNDGSGSGGVHDLVPLVDPGLVTAPLQTSGSWKLDIADLEDLDGLQGVLEPARRAVAALRAGMHVIFTGPPGTGKTSLARALLSKADFAYDIVPATDQWTTFDTIGGYFPRPQTDGTERLDFMPGKIVQAIEKGECLIVDEINRADIDKAFGELFTLLTGNFVSLPYQRRWEPEPGKTEFRNIRLQFGPAKADDADDVIPVPMWWRLIGSMNDSDKASLKKLSMAFVRRFAFVPVDLPDQAIFESLIRAWVDKTEAKNAGREQMVAITDALVSLFADAENGFAKIGMPLGPSFAKSAIEYADSEFHIDASRSAEDVLLSAFELHIMPQFQGRPDLHEACRELIGHFVGGEDRVDAHLAVWTGYI</sequence>
<dbReference type="RefSeq" id="WP_140828248.1">
    <property type="nucleotide sequence ID" value="NZ_VFYP01000001.1"/>
</dbReference>
<dbReference type="PANTHER" id="PTHR37291">
    <property type="entry name" value="5-METHYLCYTOSINE-SPECIFIC RESTRICTION ENZYME B"/>
    <property type="match status" value="1"/>
</dbReference>
<dbReference type="EMBL" id="VFYP01000001">
    <property type="protein sequence ID" value="TPP11528.1"/>
    <property type="molecule type" value="Genomic_DNA"/>
</dbReference>
<accession>A0A504U8K8</accession>
<dbReference type="Proteomes" id="UP000316429">
    <property type="component" value="Unassembled WGS sequence"/>
</dbReference>
<comment type="caution">
    <text evidence="2">The sequence shown here is derived from an EMBL/GenBank/DDBJ whole genome shotgun (WGS) entry which is preliminary data.</text>
</comment>